<evidence type="ECO:0000256" key="1">
    <source>
        <dbReference type="SAM" id="SignalP"/>
    </source>
</evidence>
<dbReference type="Proteomes" id="UP000617628">
    <property type="component" value="Unassembled WGS sequence"/>
</dbReference>
<dbReference type="EMBL" id="JAENIL010000027">
    <property type="protein sequence ID" value="MBK1878200.1"/>
    <property type="molecule type" value="Genomic_DNA"/>
</dbReference>
<keyword evidence="1" id="KW-0732">Signal</keyword>
<dbReference type="InterPro" id="IPR021557">
    <property type="entry name" value="DUF3016"/>
</dbReference>
<keyword evidence="3" id="KW-1185">Reference proteome</keyword>
<organism evidence="2 3">
    <name type="scientific">Pelagicoccus mobilis</name>
    <dbReference type="NCBI Taxonomy" id="415221"/>
    <lineage>
        <taxon>Bacteria</taxon>
        <taxon>Pseudomonadati</taxon>
        <taxon>Verrucomicrobiota</taxon>
        <taxon>Opitutia</taxon>
        <taxon>Puniceicoccales</taxon>
        <taxon>Pelagicoccaceae</taxon>
        <taxon>Pelagicoccus</taxon>
    </lineage>
</organism>
<feature type="signal peptide" evidence="1">
    <location>
        <begin position="1"/>
        <end position="24"/>
    </location>
</feature>
<evidence type="ECO:0000313" key="3">
    <source>
        <dbReference type="Proteomes" id="UP000617628"/>
    </source>
</evidence>
<comment type="caution">
    <text evidence="2">The sequence shown here is derived from an EMBL/GenBank/DDBJ whole genome shotgun (WGS) entry which is preliminary data.</text>
</comment>
<accession>A0A934RV27</accession>
<evidence type="ECO:0000313" key="2">
    <source>
        <dbReference type="EMBL" id="MBK1878200.1"/>
    </source>
</evidence>
<dbReference type="AlphaFoldDB" id="A0A934RV27"/>
<dbReference type="Pfam" id="PF11454">
    <property type="entry name" value="DUF3016"/>
    <property type="match status" value="1"/>
</dbReference>
<protein>
    <submittedName>
        <fullName evidence="2">DUF3016 domain-containing protein</fullName>
    </submittedName>
</protein>
<reference evidence="2" key="1">
    <citation type="submission" date="2021-01" db="EMBL/GenBank/DDBJ databases">
        <title>Modified the classification status of verrucomicrobia.</title>
        <authorList>
            <person name="Feng X."/>
        </authorList>
    </citation>
    <scope>NUCLEOTIDE SEQUENCE</scope>
    <source>
        <strain evidence="2">KCTC 13126</strain>
    </source>
</reference>
<feature type="chain" id="PRO_5037967621" evidence="1">
    <location>
        <begin position="25"/>
        <end position="180"/>
    </location>
</feature>
<proteinExistence type="predicted"/>
<name>A0A934RV27_9BACT</name>
<dbReference type="RefSeq" id="WP_200356412.1">
    <property type="nucleotide sequence ID" value="NZ_JAENIL010000027.1"/>
</dbReference>
<gene>
    <name evidence="2" type="ORF">JIN87_15075</name>
</gene>
<sequence>MKTKKRLAAVAIVAMAAYSTTTYAIETSRPNNQLQIEFVEHEQYTDIETDHGSPESSAAIVEKSISSAFQKAANKYLPRGYTLKVSIDDIDLAGDRSMMSSTFGDIRVYREIYPPHISFTYRVYSPSEQLLAKGEANKTDLAYLYQLNGASLPPEEEAPYITELVRDWASNELRRAVTKP</sequence>